<organism evidence="3 4">
    <name type="scientific">Pararhodobacter aggregans</name>
    <dbReference type="NCBI Taxonomy" id="404875"/>
    <lineage>
        <taxon>Bacteria</taxon>
        <taxon>Pseudomonadati</taxon>
        <taxon>Pseudomonadota</taxon>
        <taxon>Alphaproteobacteria</taxon>
        <taxon>Rhodobacterales</taxon>
        <taxon>Paracoccaceae</taxon>
        <taxon>Pararhodobacter</taxon>
    </lineage>
</organism>
<reference evidence="3 4" key="1">
    <citation type="journal article" date="2011" name="Syst. Appl. Microbiol.">
        <title>Defluviimonas denitrificans gen. nov., sp. nov., and Pararhodobacter aggregans gen. nov., sp. nov., non-phototrophic Rhodobacteraceae from the biofilter of a marine aquaculture.</title>
        <authorList>
            <person name="Foesel B.U."/>
            <person name="Drake H.L."/>
            <person name="Schramm A."/>
        </authorList>
    </citation>
    <scope>NUCLEOTIDE SEQUENCE [LARGE SCALE GENOMIC DNA]</scope>
    <source>
        <strain evidence="3 4">D1-19</strain>
    </source>
</reference>
<sequence length="150" mass="15999">MASGQSARIGNTMSKYHPLDVRHPSNRDLTRRDYLLDAMPARSAAPQPARASGARTEKARPATAGVQQPAAPWSSTSGRSRTAATPAASPAPGSATRRAESALGGLMGFLRSLIIFGIIVIVLAQQTDILDPLILQLRLWALDLGFRLPF</sequence>
<evidence type="ECO:0000256" key="2">
    <source>
        <dbReference type="SAM" id="Phobius"/>
    </source>
</evidence>
<comment type="caution">
    <text evidence="3">The sequence shown here is derived from an EMBL/GenBank/DDBJ whole genome shotgun (WGS) entry which is preliminary data.</text>
</comment>
<feature type="compositionally biased region" description="Low complexity" evidence="1">
    <location>
        <begin position="40"/>
        <end position="54"/>
    </location>
</feature>
<evidence type="ECO:0000313" key="3">
    <source>
        <dbReference type="EMBL" id="PVE49501.1"/>
    </source>
</evidence>
<feature type="region of interest" description="Disordered" evidence="1">
    <location>
        <begin position="40"/>
        <end position="96"/>
    </location>
</feature>
<feature type="compositionally biased region" description="Basic and acidic residues" evidence="1">
    <location>
        <begin position="17"/>
        <end position="27"/>
    </location>
</feature>
<gene>
    <name evidence="3" type="ORF">DDE23_03640</name>
</gene>
<accession>A0A2T7UY79</accession>
<dbReference type="EMBL" id="QDDR01000001">
    <property type="protein sequence ID" value="PVE49501.1"/>
    <property type="molecule type" value="Genomic_DNA"/>
</dbReference>
<feature type="transmembrane region" description="Helical" evidence="2">
    <location>
        <begin position="102"/>
        <end position="124"/>
    </location>
</feature>
<keyword evidence="2" id="KW-1133">Transmembrane helix</keyword>
<keyword evidence="4" id="KW-1185">Reference proteome</keyword>
<feature type="compositionally biased region" description="Low complexity" evidence="1">
    <location>
        <begin position="74"/>
        <end position="96"/>
    </location>
</feature>
<evidence type="ECO:0000313" key="4">
    <source>
        <dbReference type="Proteomes" id="UP000244810"/>
    </source>
</evidence>
<keyword evidence="2" id="KW-0472">Membrane</keyword>
<dbReference type="Proteomes" id="UP000244810">
    <property type="component" value="Unassembled WGS sequence"/>
</dbReference>
<proteinExistence type="predicted"/>
<evidence type="ECO:0000256" key="1">
    <source>
        <dbReference type="SAM" id="MobiDB-lite"/>
    </source>
</evidence>
<dbReference type="AlphaFoldDB" id="A0A2T7UY79"/>
<protein>
    <submittedName>
        <fullName evidence="3">Uncharacterized protein</fullName>
    </submittedName>
</protein>
<keyword evidence="2" id="KW-0812">Transmembrane</keyword>
<feature type="compositionally biased region" description="Polar residues" evidence="1">
    <location>
        <begin position="1"/>
        <end position="14"/>
    </location>
</feature>
<name>A0A2T7UY79_9RHOB</name>
<feature type="region of interest" description="Disordered" evidence="1">
    <location>
        <begin position="1"/>
        <end position="27"/>
    </location>
</feature>